<evidence type="ECO:0000256" key="1">
    <source>
        <dbReference type="ARBA" id="ARBA00010566"/>
    </source>
</evidence>
<dbReference type="SUPFAM" id="SSF46955">
    <property type="entry name" value="Putative DNA-binding domain"/>
    <property type="match status" value="1"/>
</dbReference>
<keyword evidence="4" id="KW-1185">Reference proteome</keyword>
<organism evidence="3 4">
    <name type="scientific">Peiella sedimenti</name>
    <dbReference type="NCBI Taxonomy" id="3061083"/>
    <lineage>
        <taxon>Bacteria</taxon>
        <taxon>Pseudomonadati</taxon>
        <taxon>Pseudomonadota</taxon>
        <taxon>Alphaproteobacteria</taxon>
        <taxon>Caulobacterales</taxon>
        <taxon>Caulobacteraceae</taxon>
        <taxon>Peiella</taxon>
    </lineage>
</organism>
<evidence type="ECO:0000256" key="2">
    <source>
        <dbReference type="ARBA" id="ARBA00022679"/>
    </source>
</evidence>
<comment type="similarity">
    <text evidence="1">Belongs to the citrate synthase family.</text>
</comment>
<evidence type="ECO:0000313" key="3">
    <source>
        <dbReference type="EMBL" id="MDO1557880.1"/>
    </source>
</evidence>
<dbReference type="PRINTS" id="PR00143">
    <property type="entry name" value="CITRTSNTHASE"/>
</dbReference>
<sequence length="393" mass="41785">MTGQGRVMTEGSPSWIPRAEALQRLGVKTQTLYAYVSRGRISARTDPSDPRRSLYSAQDVARLKDPSTAGAPIQLEGHRPARARDQVGVESALTSVQDGRLTYRGRDAAVLAETWTLEQTAALLWGAEEDERPFADQKPRVDVVFPGGVRARLLAALARRADEDSASPGRGDRSLRREAAAIVNEMVDVVAGAGPRLYIHQRLARGWKLNERDADLVRRALVLSADDGLDAAALAARVASGAGAPLSASALAAMGAMTGPMLGGGLAQTAAWVAEARRGDPREAVRHSLAQGRDVPGFGHPHFPDGDPRAAALLNAANLPGDLLEILRVGEAMTGRRANLDLALALVARRLEMPKDGAFALMALGRIAGWLAHAMEQARAGSPIQARLRYVGP</sequence>
<dbReference type="RefSeq" id="WP_302108311.1">
    <property type="nucleotide sequence ID" value="NZ_JAUKTR010000001.1"/>
</dbReference>
<dbReference type="Pfam" id="PF00285">
    <property type="entry name" value="Citrate_synt"/>
    <property type="match status" value="1"/>
</dbReference>
<protein>
    <submittedName>
        <fullName evidence="3">Citrate/2-methylcitrate synthase</fullName>
    </submittedName>
</protein>
<dbReference type="InterPro" id="IPR002020">
    <property type="entry name" value="Citrate_synthase"/>
</dbReference>
<name>A0ABT8SH47_9CAUL</name>
<dbReference type="InterPro" id="IPR016142">
    <property type="entry name" value="Citrate_synth-like_lrg_a-sub"/>
</dbReference>
<dbReference type="PANTHER" id="PTHR11739">
    <property type="entry name" value="CITRATE SYNTHASE"/>
    <property type="match status" value="1"/>
</dbReference>
<accession>A0ABT8SH47</accession>
<dbReference type="SUPFAM" id="SSF48256">
    <property type="entry name" value="Citrate synthase"/>
    <property type="match status" value="1"/>
</dbReference>
<dbReference type="InterPro" id="IPR009061">
    <property type="entry name" value="DNA-bd_dom_put_sf"/>
</dbReference>
<dbReference type="EMBL" id="JAUKTR010000001">
    <property type="protein sequence ID" value="MDO1557880.1"/>
    <property type="molecule type" value="Genomic_DNA"/>
</dbReference>
<dbReference type="Proteomes" id="UP001169063">
    <property type="component" value="Unassembled WGS sequence"/>
</dbReference>
<proteinExistence type="inferred from homology"/>
<evidence type="ECO:0000313" key="4">
    <source>
        <dbReference type="Proteomes" id="UP001169063"/>
    </source>
</evidence>
<gene>
    <name evidence="3" type="ORF">Q0812_00380</name>
</gene>
<keyword evidence="2" id="KW-0808">Transferase</keyword>
<dbReference type="InterPro" id="IPR036969">
    <property type="entry name" value="Citrate_synthase_sf"/>
</dbReference>
<dbReference type="PANTHER" id="PTHR11739:SF4">
    <property type="entry name" value="CITRATE SYNTHASE, PEROXISOMAL"/>
    <property type="match status" value="1"/>
</dbReference>
<comment type="caution">
    <text evidence="3">The sequence shown here is derived from an EMBL/GenBank/DDBJ whole genome shotgun (WGS) entry which is preliminary data.</text>
</comment>
<dbReference type="Gene3D" id="1.10.580.10">
    <property type="entry name" value="Citrate Synthase, domain 1"/>
    <property type="match status" value="1"/>
</dbReference>
<reference evidence="3" key="1">
    <citation type="submission" date="2023-07" db="EMBL/GenBank/DDBJ databases">
        <title>Brevundimonas soil sp. nov., isolated from the soil of chemical plant.</title>
        <authorList>
            <person name="Wu N."/>
        </authorList>
    </citation>
    <scope>NUCLEOTIDE SEQUENCE</scope>
    <source>
        <strain evidence="3">XZ-24</strain>
    </source>
</reference>